<dbReference type="CDD" id="cd00067">
    <property type="entry name" value="GAL4"/>
    <property type="match status" value="1"/>
</dbReference>
<feature type="compositionally biased region" description="Basic residues" evidence="2">
    <location>
        <begin position="48"/>
        <end position="57"/>
    </location>
</feature>
<accession>A0ABQ8FTX3</accession>
<feature type="region of interest" description="Disordered" evidence="2">
    <location>
        <begin position="41"/>
        <end position="100"/>
    </location>
</feature>
<keyword evidence="1" id="KW-0539">Nucleus</keyword>
<name>A0ABQ8FTX3_9PEZI</name>
<dbReference type="InterPro" id="IPR001138">
    <property type="entry name" value="Zn2Cys6_DnaBD"/>
</dbReference>
<dbReference type="Gene3D" id="4.10.240.10">
    <property type="entry name" value="Zn(2)-C6 fungal-type DNA-binding domain"/>
    <property type="match status" value="1"/>
</dbReference>
<gene>
    <name evidence="3" type="ORF">B0J12DRAFT_704917</name>
</gene>
<evidence type="ECO:0000256" key="1">
    <source>
        <dbReference type="ARBA" id="ARBA00023242"/>
    </source>
</evidence>
<evidence type="ECO:0000313" key="3">
    <source>
        <dbReference type="EMBL" id="KAH7026813.1"/>
    </source>
</evidence>
<dbReference type="SUPFAM" id="SSF57701">
    <property type="entry name" value="Zn2/Cys6 DNA-binding domain"/>
    <property type="match status" value="1"/>
</dbReference>
<keyword evidence="4" id="KW-1185">Reference proteome</keyword>
<reference evidence="3 4" key="1">
    <citation type="journal article" date="2021" name="Nat. Commun.">
        <title>Genetic determinants of endophytism in the Arabidopsis root mycobiome.</title>
        <authorList>
            <person name="Mesny F."/>
            <person name="Miyauchi S."/>
            <person name="Thiergart T."/>
            <person name="Pickel B."/>
            <person name="Atanasova L."/>
            <person name="Karlsson M."/>
            <person name="Huettel B."/>
            <person name="Barry K.W."/>
            <person name="Haridas S."/>
            <person name="Chen C."/>
            <person name="Bauer D."/>
            <person name="Andreopoulos W."/>
            <person name="Pangilinan J."/>
            <person name="LaButti K."/>
            <person name="Riley R."/>
            <person name="Lipzen A."/>
            <person name="Clum A."/>
            <person name="Drula E."/>
            <person name="Henrissat B."/>
            <person name="Kohler A."/>
            <person name="Grigoriev I.V."/>
            <person name="Martin F.M."/>
            <person name="Hacquard S."/>
        </authorList>
    </citation>
    <scope>NUCLEOTIDE SEQUENCE [LARGE SCALE GENOMIC DNA]</scope>
    <source>
        <strain evidence="3 4">MPI-SDFR-AT-0080</strain>
    </source>
</reference>
<sequence length="331" mass="35903">MTRHKEKLPLPLRSACNACFQSKVKCVFSTSSACNRCQKLGQPCTRSPRSRVGRTPKLKGAALESQKPRLDTPVSEAPGRGPSRPADGEPGLQSDWTRSDSSYNINGGVFEFDAMLPAREPTPLEHLDFTPHTLTPLMDWQGDDAMLLPTPLSMPPPGPPAESPAVCGPYHGDGPPRCGCFQAITAMMERLRDGPGAGSETLDQALAWNASCMAALRGFADCGAAHETCTVLLVYFFAHKMVAASVEAWQLSFKLPGPAVRLGSYTIDDDDGRALARDLILIQFRKMESTVAELGERVMQRDCGGRGAACDFVQRIVSHDLRATIRQMIVC</sequence>
<dbReference type="EMBL" id="JAGTJR010000055">
    <property type="protein sequence ID" value="KAH7026813.1"/>
    <property type="molecule type" value="Genomic_DNA"/>
</dbReference>
<comment type="caution">
    <text evidence="3">The sequence shown here is derived from an EMBL/GenBank/DDBJ whole genome shotgun (WGS) entry which is preliminary data.</text>
</comment>
<dbReference type="InterPro" id="IPR036864">
    <property type="entry name" value="Zn2-C6_fun-type_DNA-bd_sf"/>
</dbReference>
<dbReference type="Proteomes" id="UP000774617">
    <property type="component" value="Unassembled WGS sequence"/>
</dbReference>
<proteinExistence type="predicted"/>
<protein>
    <recommendedName>
        <fullName evidence="5">Zn(2)-C6 fungal-type domain-containing protein</fullName>
    </recommendedName>
</protein>
<evidence type="ECO:0000313" key="4">
    <source>
        <dbReference type="Proteomes" id="UP000774617"/>
    </source>
</evidence>
<evidence type="ECO:0008006" key="5">
    <source>
        <dbReference type="Google" id="ProtNLM"/>
    </source>
</evidence>
<organism evidence="3 4">
    <name type="scientific">Macrophomina phaseolina</name>
    <dbReference type="NCBI Taxonomy" id="35725"/>
    <lineage>
        <taxon>Eukaryota</taxon>
        <taxon>Fungi</taxon>
        <taxon>Dikarya</taxon>
        <taxon>Ascomycota</taxon>
        <taxon>Pezizomycotina</taxon>
        <taxon>Dothideomycetes</taxon>
        <taxon>Dothideomycetes incertae sedis</taxon>
        <taxon>Botryosphaeriales</taxon>
        <taxon>Botryosphaeriaceae</taxon>
        <taxon>Macrophomina</taxon>
    </lineage>
</organism>
<evidence type="ECO:0000256" key="2">
    <source>
        <dbReference type="SAM" id="MobiDB-lite"/>
    </source>
</evidence>